<name>A0ABD2KLD7_HETSC</name>
<evidence type="ECO:0000256" key="1">
    <source>
        <dbReference type="ARBA" id="ARBA00010171"/>
    </source>
</evidence>
<keyword evidence="8" id="KW-1185">Reference proteome</keyword>
<evidence type="ECO:0000313" key="7">
    <source>
        <dbReference type="EMBL" id="KAL3103760.1"/>
    </source>
</evidence>
<evidence type="ECO:0000256" key="3">
    <source>
        <dbReference type="ARBA" id="ARBA00023054"/>
    </source>
</evidence>
<feature type="compositionally biased region" description="Basic and acidic residues" evidence="5">
    <location>
        <begin position="1"/>
        <end position="11"/>
    </location>
</feature>
<evidence type="ECO:0000256" key="2">
    <source>
        <dbReference type="ARBA" id="ARBA00018687"/>
    </source>
</evidence>
<dbReference type="PANTHER" id="PTHR45916:SF1">
    <property type="entry name" value="STRUCTURAL MAINTENANCE OF CHROMOSOMES PROTEIN 5"/>
    <property type="match status" value="1"/>
</dbReference>
<dbReference type="PANTHER" id="PTHR45916">
    <property type="entry name" value="STRUCTURAL MAINTENANCE OF CHROMOSOMES PROTEIN 5"/>
    <property type="match status" value="1"/>
</dbReference>
<dbReference type="GO" id="GO:0006310">
    <property type="term" value="P:DNA recombination"/>
    <property type="evidence" value="ECO:0007669"/>
    <property type="project" value="UniProtKB-KW"/>
</dbReference>
<feature type="region of interest" description="Disordered" evidence="5">
    <location>
        <begin position="1088"/>
        <end position="1144"/>
    </location>
</feature>
<dbReference type="AlphaFoldDB" id="A0ABD2KLD7"/>
<dbReference type="Pfam" id="PF02463">
    <property type="entry name" value="SMC_N"/>
    <property type="match status" value="1"/>
</dbReference>
<comment type="similarity">
    <text evidence="1">Belongs to the SMC family. SMC5 subfamily.</text>
</comment>
<feature type="compositionally biased region" description="Low complexity" evidence="5">
    <location>
        <begin position="15"/>
        <end position="31"/>
    </location>
</feature>
<feature type="coiled-coil region" evidence="4">
    <location>
        <begin position="217"/>
        <end position="430"/>
    </location>
</feature>
<proteinExistence type="inferred from homology"/>
<dbReference type="EMBL" id="JBICCN010000011">
    <property type="protein sequence ID" value="KAL3103760.1"/>
    <property type="molecule type" value="Genomic_DNA"/>
</dbReference>
<protein>
    <recommendedName>
        <fullName evidence="2">Structural maintenance of chromosomes protein 5</fullName>
    </recommendedName>
</protein>
<comment type="caution">
    <text evidence="7">The sequence shown here is derived from an EMBL/GenBank/DDBJ whole genome shotgun (WGS) entry which is preliminary data.</text>
</comment>
<keyword evidence="3 4" id="KW-0175">Coiled coil</keyword>
<evidence type="ECO:0000256" key="5">
    <source>
        <dbReference type="SAM" id="MobiDB-lite"/>
    </source>
</evidence>
<dbReference type="InterPro" id="IPR027417">
    <property type="entry name" value="P-loop_NTPase"/>
</dbReference>
<feature type="compositionally biased region" description="Acidic residues" evidence="5">
    <location>
        <begin position="1133"/>
        <end position="1144"/>
    </location>
</feature>
<evidence type="ECO:0000259" key="6">
    <source>
        <dbReference type="Pfam" id="PF02463"/>
    </source>
</evidence>
<dbReference type="Gene3D" id="3.40.50.300">
    <property type="entry name" value="P-loop containing nucleotide triphosphate hydrolases"/>
    <property type="match status" value="2"/>
</dbReference>
<feature type="region of interest" description="Disordered" evidence="5">
    <location>
        <begin position="1"/>
        <end position="38"/>
    </location>
</feature>
<sequence>MRRSIENKENDVPMTASSATSNRSTAGARTAPSSSLAQRNHSFSHGAIVRIQFTNFLTYDHVTVKPGPHINVVIGPNGTGKSSIICGICLAVGGSPKLLGRSDLIGDFVKHGKCEGSVDLFLWDSRRRRERCFSVHIKLPNSASFFVDNQSMKLTQLRELVKEYNIQVDNPCTFLAQDKVKSFAEQGPQILLKNTEKAGPTELVQLHESLLEKSEEGNELQAQFDRGKKRMDQLELELKTKKARVDSYKEWSNRHKVIVLLRLKKALLEYESELDVQRQQLVELDEISTQLKNVEKVEKKRKKAVENIGRTTAELTEELEQMKRKHKQKTNELDVLKSEMNKLKDDELHAAAQKIAKIRCQHADFETEKARIKNEYTKFRTAYERAKMDYRPNPMVQQMKAELVRDQAKLEQTKRDMMERQNEQQMAKNRLNIQKNEQHELLETKLTNVVRLTGNAGILSAWNSYWKNKDKFQGPVYVPYLHMRVPKQSNLVFLNNLIGTRDMGIFVFSCKEDEQLLMQGNNPHRIHSTIIDQKYIEQAQRVKLQHEQLPAALTSLGFTSFVSTLFEAPDPVFAYLCFTFNLDRVLIGSPAVEQNYERIAHQLPERTFSLFLTPNFRVEVIFSRFNAQQRYTRRTALARIPRLNADHTKVHNFSTNFEAMEEEWRQRQQELNQQIKQYSLDRPAWEQRYETYKNNATIDQDKRSNIEHLYKQMGRMELDLDQMVKGKPNLVEEEAAYGQRKREITASIANMFEQYVDSLNRLRPLSVKCVLADDELKRLKRRRRVMGMDDDDIGEQLNAVKKRYQAQCKIREDHKINVEEAKDAFKTLAKYSPAENEQSHEETRAFTKMKSDFTNHQIPDDADALDERMTRELSKASKGRQEGTEKDVHEYQRLLEEHDKLGTEVRRVGDRNERWKREMDERLSEWLDPLGELVANISNNFTNFFAQLGCAGEVRLDTPPENKYKVAEYGLSILVKFRNGVGLRVLDPHTQSGGERSVATMLYLLALQNLCPVPFRCMDEVNQGMDPDNERAVFNMMVRLLGNSGTARGGGENIAKTQYFLLTPKLLNGLEFNERVTVHIVHNGPEIEHGDHWDPENFLAGATNGHHQQRQPEHGQQRLPGGRPRQFVRATAEDGEDEDEGTDH</sequence>
<dbReference type="InterPro" id="IPR003395">
    <property type="entry name" value="RecF/RecN/SMC_N"/>
</dbReference>
<evidence type="ECO:0000313" key="8">
    <source>
        <dbReference type="Proteomes" id="UP001620645"/>
    </source>
</evidence>
<organism evidence="7 8">
    <name type="scientific">Heterodera schachtii</name>
    <name type="common">Sugarbeet cyst nematode worm</name>
    <name type="synonym">Tylenchus schachtii</name>
    <dbReference type="NCBI Taxonomy" id="97005"/>
    <lineage>
        <taxon>Eukaryota</taxon>
        <taxon>Metazoa</taxon>
        <taxon>Ecdysozoa</taxon>
        <taxon>Nematoda</taxon>
        <taxon>Chromadorea</taxon>
        <taxon>Rhabditida</taxon>
        <taxon>Tylenchina</taxon>
        <taxon>Tylenchomorpha</taxon>
        <taxon>Tylenchoidea</taxon>
        <taxon>Heteroderidae</taxon>
        <taxon>Heteroderinae</taxon>
        <taxon>Heterodera</taxon>
    </lineage>
</organism>
<dbReference type="Proteomes" id="UP001620645">
    <property type="component" value="Unassembled WGS sequence"/>
</dbReference>
<feature type="domain" description="RecF/RecN/SMC N-terminal" evidence="6">
    <location>
        <begin position="48"/>
        <end position="1038"/>
    </location>
</feature>
<accession>A0ABD2KLD7</accession>
<dbReference type="SUPFAM" id="SSF52540">
    <property type="entry name" value="P-loop containing nucleoside triphosphate hydrolases"/>
    <property type="match status" value="1"/>
</dbReference>
<evidence type="ECO:0000256" key="4">
    <source>
        <dbReference type="SAM" id="Coils"/>
    </source>
</evidence>
<reference evidence="7 8" key="1">
    <citation type="submission" date="2024-10" db="EMBL/GenBank/DDBJ databases">
        <authorList>
            <person name="Kim D."/>
        </authorList>
    </citation>
    <scope>NUCLEOTIDE SEQUENCE [LARGE SCALE GENOMIC DNA]</scope>
    <source>
        <strain evidence="7">Taebaek</strain>
    </source>
</reference>
<gene>
    <name evidence="7" type="ORF">niasHS_001362</name>
</gene>